<dbReference type="AlphaFoldDB" id="A0A1H0T0K8"/>
<feature type="transmembrane region" description="Helical" evidence="1">
    <location>
        <begin position="42"/>
        <end position="61"/>
    </location>
</feature>
<proteinExistence type="predicted"/>
<dbReference type="RefSeq" id="WP_089654103.1">
    <property type="nucleotide sequence ID" value="NZ_FNIZ01000019.1"/>
</dbReference>
<keyword evidence="1" id="KW-0812">Transmembrane</keyword>
<evidence type="ECO:0000313" key="2">
    <source>
        <dbReference type="EMBL" id="SDP47321.1"/>
    </source>
</evidence>
<evidence type="ECO:0000256" key="1">
    <source>
        <dbReference type="SAM" id="Phobius"/>
    </source>
</evidence>
<dbReference type="EMBL" id="FNIZ01000019">
    <property type="protein sequence ID" value="SDP47321.1"/>
    <property type="molecule type" value="Genomic_DNA"/>
</dbReference>
<name>A0A1H0T0K8_HALAD</name>
<keyword evidence="1" id="KW-0472">Membrane</keyword>
<gene>
    <name evidence="2" type="ORF">SAMN05421677_11993</name>
</gene>
<keyword evidence="1" id="KW-1133">Transmembrane helix</keyword>
<sequence length="63" mass="7165">MEVLAVVLITLGIIAVRVISFFYPDWKAIKGEPLSERKRLGYSLLGIGILLLMYLLSQFIIRI</sequence>
<dbReference type="OrthoDB" id="2974440at2"/>
<reference evidence="3" key="1">
    <citation type="submission" date="2016-10" db="EMBL/GenBank/DDBJ databases">
        <authorList>
            <person name="Varghese N."/>
            <person name="Submissions S."/>
        </authorList>
    </citation>
    <scope>NUCLEOTIDE SEQUENCE [LARGE SCALE GENOMIC DNA]</scope>
    <source>
        <strain evidence="3">CGMCC 1.3703</strain>
    </source>
</reference>
<protein>
    <submittedName>
        <fullName evidence="2">Uncharacterized protein</fullName>
    </submittedName>
</protein>
<dbReference type="Proteomes" id="UP000198860">
    <property type="component" value="Unassembled WGS sequence"/>
</dbReference>
<evidence type="ECO:0000313" key="3">
    <source>
        <dbReference type="Proteomes" id="UP000198860"/>
    </source>
</evidence>
<keyword evidence="3" id="KW-1185">Reference proteome</keyword>
<accession>A0A1H0T0K8</accession>
<organism evidence="2 3">
    <name type="scientific">Halobacillus aidingensis</name>
    <dbReference type="NCBI Taxonomy" id="240303"/>
    <lineage>
        <taxon>Bacteria</taxon>
        <taxon>Bacillati</taxon>
        <taxon>Bacillota</taxon>
        <taxon>Bacilli</taxon>
        <taxon>Bacillales</taxon>
        <taxon>Bacillaceae</taxon>
        <taxon>Halobacillus</taxon>
    </lineage>
</organism>